<dbReference type="OrthoDB" id="676982at2"/>
<dbReference type="GO" id="GO:0004518">
    <property type="term" value="F:nuclease activity"/>
    <property type="evidence" value="ECO:0007669"/>
    <property type="project" value="UniProtKB-KW"/>
</dbReference>
<proteinExistence type="inferred from homology"/>
<dbReference type="GO" id="GO:0046872">
    <property type="term" value="F:metal ion binding"/>
    <property type="evidence" value="ECO:0007669"/>
    <property type="project" value="UniProtKB-KW"/>
</dbReference>
<evidence type="ECO:0000256" key="4">
    <source>
        <dbReference type="ARBA" id="ARBA00022723"/>
    </source>
</evidence>
<keyword evidence="6" id="KW-0460">Magnesium</keyword>
<evidence type="ECO:0000313" key="10">
    <source>
        <dbReference type="EMBL" id="OEK09125.1"/>
    </source>
</evidence>
<keyword evidence="3" id="KW-0540">Nuclease</keyword>
<keyword evidence="5" id="KW-0378">Hydrolase</keyword>
<dbReference type="InterPro" id="IPR002716">
    <property type="entry name" value="PIN_dom"/>
</dbReference>
<dbReference type="RefSeq" id="WP_069828562.1">
    <property type="nucleotide sequence ID" value="NZ_MDJD01000007.1"/>
</dbReference>
<evidence type="ECO:0000256" key="7">
    <source>
        <dbReference type="ARBA" id="ARBA00038093"/>
    </source>
</evidence>
<gene>
    <name evidence="9" type="ORF">A8C32_09490</name>
    <name evidence="10" type="ORF">A8C32_10345</name>
</gene>
<evidence type="ECO:0000256" key="1">
    <source>
        <dbReference type="ARBA" id="ARBA00001946"/>
    </source>
</evidence>
<dbReference type="EMBL" id="MDJD01000054">
    <property type="protein sequence ID" value="OEJ99383.1"/>
    <property type="molecule type" value="Genomic_DNA"/>
</dbReference>
<comment type="similarity">
    <text evidence="7">Belongs to the PINc/VapC protein family.</text>
</comment>
<evidence type="ECO:0000259" key="8">
    <source>
        <dbReference type="Pfam" id="PF01850"/>
    </source>
</evidence>
<sequence length="124" mass="14145">MNGNKLFLDTNIILYLLNGDETLAELLNGKQLYISVITELELLAYKGITVKEEKVINEFVSQCKTITINSAVKQETIRIRKTYNTKLPDSIIIATALYLDFPLITSDIEFKKVDELALVLYEKK</sequence>
<dbReference type="AlphaFoldDB" id="A0A1E5TCM4"/>
<dbReference type="PANTHER" id="PTHR33653:SF1">
    <property type="entry name" value="RIBONUCLEASE VAPC2"/>
    <property type="match status" value="1"/>
</dbReference>
<dbReference type="InterPro" id="IPR050556">
    <property type="entry name" value="Type_II_TA_system_RNase"/>
</dbReference>
<dbReference type="Gene3D" id="3.40.50.1010">
    <property type="entry name" value="5'-nuclease"/>
    <property type="match status" value="1"/>
</dbReference>
<comment type="caution">
    <text evidence="10">The sequence shown here is derived from an EMBL/GenBank/DDBJ whole genome shotgun (WGS) entry which is preliminary data.</text>
</comment>
<dbReference type="CDD" id="cd18738">
    <property type="entry name" value="PIN_VapC4-5_FitB-like"/>
    <property type="match status" value="1"/>
</dbReference>
<dbReference type="PANTHER" id="PTHR33653">
    <property type="entry name" value="RIBONUCLEASE VAPC2"/>
    <property type="match status" value="1"/>
</dbReference>
<evidence type="ECO:0000256" key="6">
    <source>
        <dbReference type="ARBA" id="ARBA00022842"/>
    </source>
</evidence>
<evidence type="ECO:0000313" key="11">
    <source>
        <dbReference type="Proteomes" id="UP000095713"/>
    </source>
</evidence>
<evidence type="ECO:0000256" key="5">
    <source>
        <dbReference type="ARBA" id="ARBA00022801"/>
    </source>
</evidence>
<evidence type="ECO:0000256" key="3">
    <source>
        <dbReference type="ARBA" id="ARBA00022722"/>
    </source>
</evidence>
<feature type="domain" description="PIN" evidence="8">
    <location>
        <begin position="7"/>
        <end position="115"/>
    </location>
</feature>
<dbReference type="GO" id="GO:0016787">
    <property type="term" value="F:hydrolase activity"/>
    <property type="evidence" value="ECO:0007669"/>
    <property type="project" value="UniProtKB-KW"/>
</dbReference>
<dbReference type="STRING" id="1849968.A8C32_09490"/>
<reference evidence="10 11" key="1">
    <citation type="submission" date="2016-05" db="EMBL/GenBank/DDBJ databases">
        <title>Draft Genome Sequence of Algibacter sp. Strain SK-16 Isolated from the Surface Water of Aburatsubo Inlet.</title>
        <authorList>
            <person name="Wong S.-K."/>
            <person name="Yoshizawa S."/>
            <person name="Nakajima Y."/>
            <person name="Ogura Y."/>
            <person name="Tetsuya H."/>
            <person name="Hamasaki K."/>
        </authorList>
    </citation>
    <scope>NUCLEOTIDE SEQUENCE [LARGE SCALE GENOMIC DNA]</scope>
    <source>
        <strain evidence="10 11">SK-16</strain>
    </source>
</reference>
<evidence type="ECO:0000313" key="9">
    <source>
        <dbReference type="EMBL" id="OEJ99383.1"/>
    </source>
</evidence>
<keyword evidence="11" id="KW-1185">Reference proteome</keyword>
<dbReference type="Proteomes" id="UP000095713">
    <property type="component" value="Unassembled WGS sequence"/>
</dbReference>
<dbReference type="InterPro" id="IPR029060">
    <property type="entry name" value="PIN-like_dom_sf"/>
</dbReference>
<name>A0A1E5TCM4_9FLAO</name>
<dbReference type="Pfam" id="PF01850">
    <property type="entry name" value="PIN"/>
    <property type="match status" value="1"/>
</dbReference>
<dbReference type="EMBL" id="MDJD01000007">
    <property type="protein sequence ID" value="OEK09125.1"/>
    <property type="molecule type" value="Genomic_DNA"/>
</dbReference>
<organism evidence="10 11">
    <name type="scientific">Flavivirga aquatica</name>
    <dbReference type="NCBI Taxonomy" id="1849968"/>
    <lineage>
        <taxon>Bacteria</taxon>
        <taxon>Pseudomonadati</taxon>
        <taxon>Bacteroidota</taxon>
        <taxon>Flavobacteriia</taxon>
        <taxon>Flavobacteriales</taxon>
        <taxon>Flavobacteriaceae</taxon>
        <taxon>Flavivirga</taxon>
    </lineage>
</organism>
<protein>
    <submittedName>
        <fullName evidence="10">Twitching motility protein PilT</fullName>
    </submittedName>
</protein>
<dbReference type="SUPFAM" id="SSF88723">
    <property type="entry name" value="PIN domain-like"/>
    <property type="match status" value="1"/>
</dbReference>
<comment type="cofactor">
    <cofactor evidence="1">
        <name>Mg(2+)</name>
        <dbReference type="ChEBI" id="CHEBI:18420"/>
    </cofactor>
</comment>
<keyword evidence="4" id="KW-0479">Metal-binding</keyword>
<keyword evidence="2" id="KW-1277">Toxin-antitoxin system</keyword>
<accession>A0A1E5TCM4</accession>
<evidence type="ECO:0000256" key="2">
    <source>
        <dbReference type="ARBA" id="ARBA00022649"/>
    </source>
</evidence>